<keyword evidence="2" id="KW-1185">Reference proteome</keyword>
<dbReference type="GO" id="GO:0032259">
    <property type="term" value="P:methylation"/>
    <property type="evidence" value="ECO:0007669"/>
    <property type="project" value="UniProtKB-KW"/>
</dbReference>
<dbReference type="Pfam" id="PF13489">
    <property type="entry name" value="Methyltransf_23"/>
    <property type="match status" value="1"/>
</dbReference>
<keyword evidence="1" id="KW-0808">Transferase</keyword>
<dbReference type="Proteomes" id="UP000013909">
    <property type="component" value="Unassembled WGS sequence"/>
</dbReference>
<evidence type="ECO:0000313" key="1">
    <source>
        <dbReference type="EMBL" id="EON78574.1"/>
    </source>
</evidence>
<keyword evidence="1" id="KW-0489">Methyltransferase</keyword>
<dbReference type="SUPFAM" id="SSF53335">
    <property type="entry name" value="S-adenosyl-L-methionine-dependent methyltransferases"/>
    <property type="match status" value="1"/>
</dbReference>
<evidence type="ECO:0000313" key="2">
    <source>
        <dbReference type="Proteomes" id="UP000013909"/>
    </source>
</evidence>
<accession>R7ZX54</accession>
<dbReference type="PANTHER" id="PTHR43861">
    <property type="entry name" value="TRANS-ACONITATE 2-METHYLTRANSFERASE-RELATED"/>
    <property type="match status" value="1"/>
</dbReference>
<dbReference type="GO" id="GO:0008168">
    <property type="term" value="F:methyltransferase activity"/>
    <property type="evidence" value="ECO:0007669"/>
    <property type="project" value="UniProtKB-KW"/>
</dbReference>
<comment type="caution">
    <text evidence="1">The sequence shown here is derived from an EMBL/GenBank/DDBJ whole genome shotgun (WGS) entry which is preliminary data.</text>
</comment>
<proteinExistence type="predicted"/>
<name>R7ZX54_9BACT</name>
<dbReference type="PATRIC" id="fig|1288963.3.peg.923"/>
<dbReference type="STRING" id="1232681.ADIS_0924"/>
<dbReference type="CDD" id="cd02440">
    <property type="entry name" value="AdoMet_MTases"/>
    <property type="match status" value="1"/>
</dbReference>
<dbReference type="RefSeq" id="WP_010853072.1">
    <property type="nucleotide sequence ID" value="NZ_AQHR01000029.1"/>
</dbReference>
<gene>
    <name evidence="1" type="ORF">ADIS_0924</name>
</gene>
<sequence>MSENVAKFYDEFADKQLKVGVNSRHFSILRKVVDAGLKPNHRVLEVGCGIGTVSHLLAKIVDKGSVLGVDISPESIRQAEKLWTKYRNLSFETSDMSDFDKPGLRFDFIVFPDVLEHIPVEDHHALFKTVSRHSHSETVLFIHVPAPRFLEWMIKNESDKLQVIDQPLDTARLVGDLATSGFYLDKMENYKVFYNEKDYQYFVFRKMQPLTEVSHRSKWVIFFERIQNRFGRINLVS</sequence>
<dbReference type="InterPro" id="IPR029063">
    <property type="entry name" value="SAM-dependent_MTases_sf"/>
</dbReference>
<dbReference type="AlphaFoldDB" id="R7ZX54"/>
<dbReference type="OrthoDB" id="9789123at2"/>
<dbReference type="EMBL" id="AQHR01000029">
    <property type="protein sequence ID" value="EON78574.1"/>
    <property type="molecule type" value="Genomic_DNA"/>
</dbReference>
<protein>
    <submittedName>
        <fullName evidence="1">Methyltransferase type 11</fullName>
    </submittedName>
</protein>
<dbReference type="Gene3D" id="3.40.50.150">
    <property type="entry name" value="Vaccinia Virus protein VP39"/>
    <property type="match status" value="1"/>
</dbReference>
<organism evidence="1 2">
    <name type="scientific">Lunatimonas lonarensis</name>
    <dbReference type="NCBI Taxonomy" id="1232681"/>
    <lineage>
        <taxon>Bacteria</taxon>
        <taxon>Pseudomonadati</taxon>
        <taxon>Bacteroidota</taxon>
        <taxon>Cytophagia</taxon>
        <taxon>Cytophagales</taxon>
        <taxon>Cyclobacteriaceae</taxon>
    </lineage>
</organism>
<reference evidence="1 2" key="1">
    <citation type="submission" date="2013-02" db="EMBL/GenBank/DDBJ databases">
        <title>A novel strain isolated from Lonar lake, Maharashtra, India.</title>
        <authorList>
            <person name="Singh A."/>
        </authorList>
    </citation>
    <scope>NUCLEOTIDE SEQUENCE [LARGE SCALE GENOMIC DNA]</scope>
    <source>
        <strain evidence="1 2">AK24</strain>
    </source>
</reference>